<evidence type="ECO:0000313" key="2">
    <source>
        <dbReference type="EMBL" id="KAK0052892.1"/>
    </source>
</evidence>
<protein>
    <submittedName>
        <fullName evidence="2">Poly [ADP-ribose] polymerase 4-like X7</fullName>
    </submittedName>
</protein>
<proteinExistence type="predicted"/>
<name>A0AAD8F5W1_BIOPF</name>
<keyword evidence="3" id="KW-1185">Reference proteome</keyword>
<evidence type="ECO:0000256" key="1">
    <source>
        <dbReference type="SAM" id="MobiDB-lite"/>
    </source>
</evidence>
<feature type="region of interest" description="Disordered" evidence="1">
    <location>
        <begin position="203"/>
        <end position="224"/>
    </location>
</feature>
<dbReference type="AlphaFoldDB" id="A0AAD8F5W1"/>
<dbReference type="Proteomes" id="UP001233172">
    <property type="component" value="Unassembled WGS sequence"/>
</dbReference>
<reference evidence="2" key="1">
    <citation type="journal article" date="2023" name="PLoS Negl. Trop. Dis.">
        <title>A genome sequence for Biomphalaria pfeifferi, the major vector snail for the human-infecting parasite Schistosoma mansoni.</title>
        <authorList>
            <person name="Bu L."/>
            <person name="Lu L."/>
            <person name="Laidemitt M.R."/>
            <person name="Zhang S.M."/>
            <person name="Mutuku M."/>
            <person name="Mkoji G."/>
            <person name="Steinauer M."/>
            <person name="Loker E.S."/>
        </authorList>
    </citation>
    <scope>NUCLEOTIDE SEQUENCE</scope>
    <source>
        <strain evidence="2">KasaAsao</strain>
    </source>
</reference>
<evidence type="ECO:0000313" key="3">
    <source>
        <dbReference type="Proteomes" id="UP001233172"/>
    </source>
</evidence>
<comment type="caution">
    <text evidence="2">The sequence shown here is derived from an EMBL/GenBank/DDBJ whole genome shotgun (WGS) entry which is preliminary data.</text>
</comment>
<gene>
    <name evidence="2" type="ORF">Bpfe_017746</name>
</gene>
<accession>A0AAD8F5W1</accession>
<reference evidence="2" key="2">
    <citation type="submission" date="2023-04" db="EMBL/GenBank/DDBJ databases">
        <authorList>
            <person name="Bu L."/>
            <person name="Lu L."/>
            <person name="Laidemitt M.R."/>
            <person name="Zhang S.M."/>
            <person name="Mutuku M."/>
            <person name="Mkoji G."/>
            <person name="Steinauer M."/>
            <person name="Loker E.S."/>
        </authorList>
    </citation>
    <scope>NUCLEOTIDE SEQUENCE</scope>
    <source>
        <strain evidence="2">KasaAsao</strain>
        <tissue evidence="2">Whole Snail</tissue>
    </source>
</reference>
<organism evidence="2 3">
    <name type="scientific">Biomphalaria pfeifferi</name>
    <name type="common">Bloodfluke planorb</name>
    <name type="synonym">Freshwater snail</name>
    <dbReference type="NCBI Taxonomy" id="112525"/>
    <lineage>
        <taxon>Eukaryota</taxon>
        <taxon>Metazoa</taxon>
        <taxon>Spiralia</taxon>
        <taxon>Lophotrochozoa</taxon>
        <taxon>Mollusca</taxon>
        <taxon>Gastropoda</taxon>
        <taxon>Heterobranchia</taxon>
        <taxon>Euthyneura</taxon>
        <taxon>Panpulmonata</taxon>
        <taxon>Hygrophila</taxon>
        <taxon>Lymnaeoidea</taxon>
        <taxon>Planorbidae</taxon>
        <taxon>Biomphalaria</taxon>
    </lineage>
</organism>
<sequence>MEDQYDIPLDDAVSNKIVNLNAITPRVPKFKSRNKGPDDQAHLPMVKMDHSNIYKENDILEEGLVEHIYNLNRDEKRQLAETGEQLEEIRKQVEVITKLQEAVNSRAPGESADLLANTRVIRHSSIGEDHKGNKSQQRIEAEREKYSAKNLFNVRRSKTVLGFETLPHPKKFFTPPIVETETTEDVADHVTVLSDDKSVFIPELKPPPRAKSAKGYLKPTSSSMSGLRPITADVGYTREVDPNDILPPRAKTAVVRSRSRRELEILSRVAPRDDEIIMTFENRRRNMEILGERRRKSHLLELRNQNMELQVKVHNFLRDLERFNKIRQTKTVVKRMEYPRILFP</sequence>
<dbReference type="EMBL" id="JASAOG010000091">
    <property type="protein sequence ID" value="KAK0052892.1"/>
    <property type="molecule type" value="Genomic_DNA"/>
</dbReference>